<dbReference type="SUPFAM" id="SSF159245">
    <property type="entry name" value="AttH-like"/>
    <property type="match status" value="1"/>
</dbReference>
<dbReference type="RefSeq" id="WP_013640258.1">
    <property type="nucleotide sequence ID" value="NC_015186.1"/>
</dbReference>
<proteinExistence type="predicted"/>
<protein>
    <submittedName>
        <fullName evidence="1">Putative hydroxyneurosporene dehydrogenase</fullName>
    </submittedName>
</protein>
<dbReference type="EMBL" id="AP012035">
    <property type="protein sequence ID" value="BAJ81231.1"/>
    <property type="molecule type" value="Genomic_DNA"/>
</dbReference>
<dbReference type="CDD" id="cd21471">
    <property type="entry name" value="CrtC-like"/>
    <property type="match status" value="1"/>
</dbReference>
<name>F0IZM1_ACIMA</name>
<accession>F0IZM1</accession>
<dbReference type="OrthoDB" id="5491608at2"/>
<evidence type="ECO:0000313" key="1">
    <source>
        <dbReference type="EMBL" id="BAJ81231.1"/>
    </source>
</evidence>
<dbReference type="HOGENOM" id="CLU_056173_0_0_5"/>
<keyword evidence="2" id="KW-1185">Reference proteome</keyword>
<dbReference type="AlphaFoldDB" id="F0IZM1"/>
<reference evidence="1 2" key="1">
    <citation type="submission" date="2010-12" db="EMBL/GenBank/DDBJ databases">
        <title>Whole genome sequence of Acidiphilium multivorum AIU301.</title>
        <authorList>
            <person name="Narita-Yamada S."/>
            <person name="Nakamura S."/>
            <person name="Ito N."/>
            <person name="Takarada H."/>
            <person name="Katano Y."/>
            <person name="Nakazawa H."/>
            <person name="Hosoyama A."/>
            <person name="Yamada R."/>
            <person name="Fujita N."/>
        </authorList>
    </citation>
    <scope>NUCLEOTIDE SEQUENCE [LARGE SCALE GENOMIC DNA]</scope>
    <source>
        <strain evidence="2">DSM 11245 / JCM 8867 / AIU301</strain>
    </source>
</reference>
<dbReference type="Proteomes" id="UP000007100">
    <property type="component" value="Chromosome"/>
</dbReference>
<dbReference type="KEGG" id="amv:ACMV_18840"/>
<sequence length="309" mass="34132">MIRFDRPVPRGGYAWWYVDALSDDGRHALTLIAFIGSVFSPYYAAARRLAPGRAAPEDFVAINLALYGPRGNRWTMTERRRHSLRAEADSLAIGPSRLAVDAGGLAAEIAEWSNPLPRRVRGTVRLVPHALEPTTYKLDAAGRHRWQPLAPCARIRVAFTAPELAWEGNAYLDRNDGDEPIAHAFRRWHWSRAATRQGAAILYHAERRDGGQTSLALGFAAGGGATAFTPPPAAALPATRWRLARETRSDGGASLIRNLEDTPFYARARIGASLGGEPVEAVHETLDCDRLVHPAVQFMLPFRMPRRFI</sequence>
<evidence type="ECO:0000313" key="2">
    <source>
        <dbReference type="Proteomes" id="UP000007100"/>
    </source>
</evidence>
<organism evidence="1 2">
    <name type="scientific">Acidiphilium multivorum (strain DSM 11245 / JCM 8867 / NBRC 100883 / AIU 301)</name>
    <dbReference type="NCBI Taxonomy" id="926570"/>
    <lineage>
        <taxon>Bacteria</taxon>
        <taxon>Pseudomonadati</taxon>
        <taxon>Pseudomonadota</taxon>
        <taxon>Alphaproteobacteria</taxon>
        <taxon>Acetobacterales</taxon>
        <taxon>Acidocellaceae</taxon>
        <taxon>Acidiphilium</taxon>
    </lineage>
</organism>
<gene>
    <name evidence="1" type="primary">crtC</name>
    <name evidence="1" type="ordered locus">ACMV_18840</name>
</gene>